<comment type="caution">
    <text evidence="2">The sequence shown here is derived from an EMBL/GenBank/DDBJ whole genome shotgun (WGS) entry which is preliminary data.</text>
</comment>
<proteinExistence type="predicted"/>
<sequence>MQTKAESRERQATDSLKNDIWDRIESKKDSNMENEGQQR</sequence>
<dbReference type="AlphaFoldDB" id="C0FX08"/>
<name>C0FX08_9FIRM</name>
<organism evidence="2 3">
    <name type="scientific">Roseburia inulinivorans DSM 16841</name>
    <dbReference type="NCBI Taxonomy" id="622312"/>
    <lineage>
        <taxon>Bacteria</taxon>
        <taxon>Bacillati</taxon>
        <taxon>Bacillota</taxon>
        <taxon>Clostridia</taxon>
        <taxon>Lachnospirales</taxon>
        <taxon>Lachnospiraceae</taxon>
        <taxon>Roseburia</taxon>
    </lineage>
</organism>
<dbReference type="Proteomes" id="UP000003561">
    <property type="component" value="Unassembled WGS sequence"/>
</dbReference>
<dbReference type="EMBL" id="ACFY01000140">
    <property type="protein sequence ID" value="EEG92855.1"/>
    <property type="molecule type" value="Genomic_DNA"/>
</dbReference>
<gene>
    <name evidence="2" type="ORF">ROSEINA2194_03288</name>
</gene>
<evidence type="ECO:0000313" key="3">
    <source>
        <dbReference type="Proteomes" id="UP000003561"/>
    </source>
</evidence>
<protein>
    <submittedName>
        <fullName evidence="2">Uncharacterized protein</fullName>
    </submittedName>
</protein>
<accession>C0FX08</accession>
<evidence type="ECO:0000313" key="2">
    <source>
        <dbReference type="EMBL" id="EEG92855.1"/>
    </source>
</evidence>
<reference evidence="2 3" key="1">
    <citation type="submission" date="2009-02" db="EMBL/GenBank/DDBJ databases">
        <authorList>
            <person name="Fulton L."/>
            <person name="Clifton S."/>
            <person name="Fulton B."/>
            <person name="Xu J."/>
            <person name="Minx P."/>
            <person name="Pepin K.H."/>
            <person name="Johnson M."/>
            <person name="Bhonagiri V."/>
            <person name="Nash W.E."/>
            <person name="Mardis E.R."/>
            <person name="Wilson R.K."/>
        </authorList>
    </citation>
    <scope>NUCLEOTIDE SEQUENCE [LARGE SCALE GENOMIC DNA]</scope>
    <source>
        <strain evidence="2 3">DSM 16841</strain>
    </source>
</reference>
<reference evidence="2 3" key="2">
    <citation type="submission" date="2009-03" db="EMBL/GenBank/DDBJ databases">
        <title>Draft genome sequence of Roseburia inulinivorans (DSM 16841).</title>
        <authorList>
            <person name="Sudarsanam P."/>
            <person name="Ley R."/>
            <person name="Guruge J."/>
            <person name="Turnbaugh P.J."/>
            <person name="Mahowald M."/>
            <person name="Liep D."/>
            <person name="Gordon J."/>
        </authorList>
    </citation>
    <scope>NUCLEOTIDE SEQUENCE [LARGE SCALE GENOMIC DNA]</scope>
    <source>
        <strain evidence="2 3">DSM 16841</strain>
    </source>
</reference>
<feature type="region of interest" description="Disordered" evidence="1">
    <location>
        <begin position="1"/>
        <end position="39"/>
    </location>
</feature>
<evidence type="ECO:0000256" key="1">
    <source>
        <dbReference type="SAM" id="MobiDB-lite"/>
    </source>
</evidence>